<accession>A0AA88DGY5</accession>
<comment type="caution">
    <text evidence="1">The sequence shown here is derived from an EMBL/GenBank/DDBJ whole genome shotgun (WGS) entry which is preliminary data.</text>
</comment>
<proteinExistence type="predicted"/>
<dbReference type="EMBL" id="BTGU01000079">
    <property type="protein sequence ID" value="GMN58619.1"/>
    <property type="molecule type" value="Genomic_DNA"/>
</dbReference>
<name>A0AA88DGY5_FICCA</name>
<dbReference type="AlphaFoldDB" id="A0AA88DGY5"/>
<evidence type="ECO:0000313" key="2">
    <source>
        <dbReference type="EMBL" id="GMN58619.1"/>
    </source>
</evidence>
<keyword evidence="3" id="KW-1185">Reference proteome</keyword>
<organism evidence="1 3">
    <name type="scientific">Ficus carica</name>
    <name type="common">Common fig</name>
    <dbReference type="NCBI Taxonomy" id="3494"/>
    <lineage>
        <taxon>Eukaryota</taxon>
        <taxon>Viridiplantae</taxon>
        <taxon>Streptophyta</taxon>
        <taxon>Embryophyta</taxon>
        <taxon>Tracheophyta</taxon>
        <taxon>Spermatophyta</taxon>
        <taxon>Magnoliopsida</taxon>
        <taxon>eudicotyledons</taxon>
        <taxon>Gunneridae</taxon>
        <taxon>Pentapetalae</taxon>
        <taxon>rosids</taxon>
        <taxon>fabids</taxon>
        <taxon>Rosales</taxon>
        <taxon>Moraceae</taxon>
        <taxon>Ficeae</taxon>
        <taxon>Ficus</taxon>
    </lineage>
</organism>
<evidence type="ECO:0000313" key="3">
    <source>
        <dbReference type="Proteomes" id="UP001187192"/>
    </source>
</evidence>
<gene>
    <name evidence="1" type="ORF">TIFTF001_026035</name>
    <name evidence="2" type="ORF">TIFTF001_027719</name>
</gene>
<evidence type="ECO:0000313" key="1">
    <source>
        <dbReference type="EMBL" id="GMN56921.1"/>
    </source>
</evidence>
<dbReference type="Proteomes" id="UP001187192">
    <property type="component" value="Unassembled WGS sequence"/>
</dbReference>
<sequence>MMVMIGQAVPEASGGHGLLRVNRRRVRPISELVLFTVAAFVGKVIDIRPRLSSDLKAFKCPYK</sequence>
<protein>
    <submittedName>
        <fullName evidence="1">Uncharacterized protein</fullName>
    </submittedName>
</protein>
<dbReference type="EMBL" id="BTGU01000066">
    <property type="protein sequence ID" value="GMN56921.1"/>
    <property type="molecule type" value="Genomic_DNA"/>
</dbReference>
<reference evidence="1" key="1">
    <citation type="submission" date="2023-07" db="EMBL/GenBank/DDBJ databases">
        <title>draft genome sequence of fig (Ficus carica).</title>
        <authorList>
            <person name="Takahashi T."/>
            <person name="Nishimura K."/>
        </authorList>
    </citation>
    <scope>NUCLEOTIDE SEQUENCE</scope>
</reference>